<keyword evidence="2" id="KW-0564">Palmitate</keyword>
<organism evidence="4 5">
    <name type="scientific">Candidatus Nitrospira nitrosa</name>
    <dbReference type="NCBI Taxonomy" id="1742972"/>
    <lineage>
        <taxon>Bacteria</taxon>
        <taxon>Pseudomonadati</taxon>
        <taxon>Nitrospirota</taxon>
        <taxon>Nitrospiria</taxon>
        <taxon>Nitrospirales</taxon>
        <taxon>Nitrospiraceae</taxon>
        <taxon>Nitrospira</taxon>
    </lineage>
</organism>
<evidence type="ECO:0000256" key="1">
    <source>
        <dbReference type="ARBA" id="ARBA00007613"/>
    </source>
</evidence>
<keyword evidence="5" id="KW-1185">Reference proteome</keyword>
<keyword evidence="2" id="KW-0449">Lipoprotein</keyword>
<evidence type="ECO:0000313" key="4">
    <source>
        <dbReference type="EMBL" id="CUS33296.1"/>
    </source>
</evidence>
<proteinExistence type="inferred from homology"/>
<keyword evidence="3" id="KW-1133">Transmembrane helix</keyword>
<dbReference type="SUPFAM" id="SSF56954">
    <property type="entry name" value="Outer membrane efflux proteins (OEP)"/>
    <property type="match status" value="1"/>
</dbReference>
<evidence type="ECO:0000313" key="5">
    <source>
        <dbReference type="Proteomes" id="UP000199032"/>
    </source>
</evidence>
<accession>A0A0S4L9I7</accession>
<dbReference type="NCBIfam" id="TIGR01845">
    <property type="entry name" value="outer_NodT"/>
    <property type="match status" value="1"/>
</dbReference>
<dbReference type="STRING" id="1742972.COMA1_11079"/>
<dbReference type="Proteomes" id="UP000199032">
    <property type="component" value="Unassembled WGS sequence"/>
</dbReference>
<evidence type="ECO:0000256" key="2">
    <source>
        <dbReference type="RuleBase" id="RU362097"/>
    </source>
</evidence>
<dbReference type="PANTHER" id="PTHR30203:SF33">
    <property type="entry name" value="BLR4455 PROTEIN"/>
    <property type="match status" value="1"/>
</dbReference>
<dbReference type="InterPro" id="IPR003423">
    <property type="entry name" value="OMP_efflux"/>
</dbReference>
<dbReference type="Pfam" id="PF02321">
    <property type="entry name" value="OEP"/>
    <property type="match status" value="2"/>
</dbReference>
<dbReference type="PANTHER" id="PTHR30203">
    <property type="entry name" value="OUTER MEMBRANE CATION EFFLUX PROTEIN"/>
    <property type="match status" value="1"/>
</dbReference>
<feature type="transmembrane region" description="Helical" evidence="3">
    <location>
        <begin position="20"/>
        <end position="44"/>
    </location>
</feature>
<evidence type="ECO:0000256" key="3">
    <source>
        <dbReference type="SAM" id="Phobius"/>
    </source>
</evidence>
<protein>
    <submittedName>
        <fullName evidence="4">Outer membrane component of tripartite multidrug resistance system</fullName>
    </submittedName>
</protein>
<keyword evidence="2 3" id="KW-0472">Membrane</keyword>
<dbReference type="RefSeq" id="WP_090744744.1">
    <property type="nucleotide sequence ID" value="NZ_CZQA01000001.1"/>
</dbReference>
<dbReference type="EMBL" id="CZQA01000001">
    <property type="protein sequence ID" value="CUS33296.1"/>
    <property type="molecule type" value="Genomic_DNA"/>
</dbReference>
<comment type="similarity">
    <text evidence="1 2">Belongs to the outer membrane factor (OMF) (TC 1.B.17) family.</text>
</comment>
<dbReference type="Gene3D" id="2.20.200.10">
    <property type="entry name" value="Outer membrane efflux proteins (OEP)"/>
    <property type="match status" value="1"/>
</dbReference>
<dbReference type="Gene3D" id="1.20.1600.10">
    <property type="entry name" value="Outer membrane efflux proteins (OEP)"/>
    <property type="match status" value="1"/>
</dbReference>
<dbReference type="GO" id="GO:0015562">
    <property type="term" value="F:efflux transmembrane transporter activity"/>
    <property type="evidence" value="ECO:0007669"/>
    <property type="project" value="InterPro"/>
</dbReference>
<gene>
    <name evidence="4" type="ORF">COMA1_11079</name>
</gene>
<dbReference type="OrthoDB" id="9770517at2"/>
<reference evidence="4 5" key="1">
    <citation type="submission" date="2015-10" db="EMBL/GenBank/DDBJ databases">
        <authorList>
            <person name="Gilbert D.G."/>
        </authorList>
    </citation>
    <scope>NUCLEOTIDE SEQUENCE [LARGE SCALE GENOMIC DNA]</scope>
    <source>
        <strain evidence="4">COMA1</strain>
    </source>
</reference>
<dbReference type="GO" id="GO:0005886">
    <property type="term" value="C:plasma membrane"/>
    <property type="evidence" value="ECO:0007669"/>
    <property type="project" value="UniProtKB-SubCell"/>
</dbReference>
<keyword evidence="2" id="KW-1134">Transmembrane beta strand</keyword>
<dbReference type="AlphaFoldDB" id="A0A0S4L9I7"/>
<dbReference type="InterPro" id="IPR010131">
    <property type="entry name" value="MdtP/NodT-like"/>
</dbReference>
<keyword evidence="2 3" id="KW-0812">Transmembrane</keyword>
<sequence length="550" mass="61297">MKNQSYRHPFANEQTLTRVVLSWFGSSTVLLAILSLPACGWFPAVNLAPKYEPPQYVVPDSWQGASPFVVAKPSDEALRPDWWKLYDDPVLDRLIDQALAANPDLQAAAERFVQARDIMMAARSEYFPRLGLEMGASHNRQSFDRLFRPENSPLQSSTVEPGGIASWEPDFWSRLRNAAQAEIYRAEERAAEYGLARLSLQAEIAANYFTVRGFDAQTAIYKQSIDLYKDTLNVVKTQFAGKIASALDVARVESLLYGTESRLARIEGQRQIAEQAIAVLINLTPDSFKLEPLDELRVAKFGIPTTLPATLLERRPDVAMMERRMAEANRVIGIARAAFFPNVSFRLSGGFEEKGLDLIKIANSFWSYGAAFELPLFQSGYRRAQLQQSWSAYRETEDLYRMTVLKAFREVANNLTMTNRLTVAADRQDAAVGANFKTQNLTMQLYRGGLANSLEVIYAQLATLEARISSVEVKTELLKSSVELVRAFGGGWNRNQLPTDDQIQPFGLLQYSDLDKPNPVGGIDVNVGEAAKPYNDLTAPKAPTTSGSKP</sequence>
<name>A0A0S4L9I7_9BACT</name>
<comment type="subcellular location">
    <subcellularLocation>
        <location evidence="2">Cell membrane</location>
        <topology evidence="2">Lipid-anchor</topology>
    </subcellularLocation>
</comment>